<proteinExistence type="predicted"/>
<name>A0A918FPT7_9ACTN</name>
<reference evidence="2" key="1">
    <citation type="journal article" date="2014" name="Int. J. Syst. Evol. Microbiol.">
        <title>Complete genome sequence of Corynebacterium casei LMG S-19264T (=DSM 44701T), isolated from a smear-ripened cheese.</title>
        <authorList>
            <consortium name="US DOE Joint Genome Institute (JGI-PGF)"/>
            <person name="Walter F."/>
            <person name="Albersmeier A."/>
            <person name="Kalinowski J."/>
            <person name="Ruckert C."/>
        </authorList>
    </citation>
    <scope>NUCLEOTIDE SEQUENCE</scope>
    <source>
        <strain evidence="2">JCM 4346</strain>
    </source>
</reference>
<dbReference type="EMBL" id="BMSX01000049">
    <property type="protein sequence ID" value="GGR64101.1"/>
    <property type="molecule type" value="Genomic_DNA"/>
</dbReference>
<organism evidence="2 3">
    <name type="scientific">Streptomyces aurantiogriseus</name>
    <dbReference type="NCBI Taxonomy" id="66870"/>
    <lineage>
        <taxon>Bacteria</taxon>
        <taxon>Bacillati</taxon>
        <taxon>Actinomycetota</taxon>
        <taxon>Actinomycetes</taxon>
        <taxon>Kitasatosporales</taxon>
        <taxon>Streptomycetaceae</taxon>
        <taxon>Streptomyces</taxon>
    </lineage>
</organism>
<evidence type="ECO:0000313" key="2">
    <source>
        <dbReference type="EMBL" id="GGR64101.1"/>
    </source>
</evidence>
<evidence type="ECO:0000313" key="3">
    <source>
        <dbReference type="Proteomes" id="UP000658320"/>
    </source>
</evidence>
<evidence type="ECO:0000256" key="1">
    <source>
        <dbReference type="SAM" id="MobiDB-lite"/>
    </source>
</evidence>
<dbReference type="Proteomes" id="UP000658320">
    <property type="component" value="Unassembled WGS sequence"/>
</dbReference>
<feature type="region of interest" description="Disordered" evidence="1">
    <location>
        <begin position="1"/>
        <end position="61"/>
    </location>
</feature>
<sequence length="61" mass="6547">MFCDFRRRERGNASEPGDSGRAQLAAQAQRCAPQLGRRTATGCWSGNGSPDTPLEGVHSEV</sequence>
<accession>A0A918FPT7</accession>
<protein>
    <submittedName>
        <fullName evidence="2">Uncharacterized protein</fullName>
    </submittedName>
</protein>
<feature type="compositionally biased region" description="Low complexity" evidence="1">
    <location>
        <begin position="21"/>
        <end position="35"/>
    </location>
</feature>
<gene>
    <name evidence="2" type="ORF">GCM10010251_95910</name>
</gene>
<keyword evidence="3" id="KW-1185">Reference proteome</keyword>
<comment type="caution">
    <text evidence="2">The sequence shown here is derived from an EMBL/GenBank/DDBJ whole genome shotgun (WGS) entry which is preliminary data.</text>
</comment>
<reference evidence="2" key="2">
    <citation type="submission" date="2020-09" db="EMBL/GenBank/DDBJ databases">
        <authorList>
            <person name="Sun Q."/>
            <person name="Ohkuma M."/>
        </authorList>
    </citation>
    <scope>NUCLEOTIDE SEQUENCE</scope>
    <source>
        <strain evidence="2">JCM 4346</strain>
    </source>
</reference>
<feature type="compositionally biased region" description="Basic and acidic residues" evidence="1">
    <location>
        <begin position="1"/>
        <end position="12"/>
    </location>
</feature>
<dbReference type="AlphaFoldDB" id="A0A918FPT7"/>